<dbReference type="Gene3D" id="3.40.50.880">
    <property type="match status" value="1"/>
</dbReference>
<gene>
    <name evidence="2" type="ORF">G3A44_23030</name>
</gene>
<dbReference type="InterPro" id="IPR002818">
    <property type="entry name" value="DJ-1/PfpI"/>
</dbReference>
<accession>A0A7C9PKZ9</accession>
<sequence>MEVAVLLYPGCIFFEVALAVDTLSAHCPVKYYTPDGKPHVASNQATVHASGDLQALQEANCRAVLVPGGDPHSILVPVALASPALRTQAERGALIASICAGNLFVAAAGLLKGHRGTHNYTPEHASPEAVATAAPYWDGMTFERSDLVRDGHLITAQPWAYRKYAAEVARAVGALSSDAAHRVEHYVRQRSYDGA</sequence>
<dbReference type="PANTHER" id="PTHR43130:SF3">
    <property type="entry name" value="HTH-TYPE TRANSCRIPTIONAL REGULATOR RV1931C"/>
    <property type="match status" value="1"/>
</dbReference>
<dbReference type="GO" id="GO:0006355">
    <property type="term" value="P:regulation of DNA-templated transcription"/>
    <property type="evidence" value="ECO:0007669"/>
    <property type="project" value="TreeGrafter"/>
</dbReference>
<dbReference type="PANTHER" id="PTHR43130">
    <property type="entry name" value="ARAC-FAMILY TRANSCRIPTIONAL REGULATOR"/>
    <property type="match status" value="1"/>
</dbReference>
<dbReference type="Proteomes" id="UP000484255">
    <property type="component" value="Unassembled WGS sequence"/>
</dbReference>
<dbReference type="InterPro" id="IPR052158">
    <property type="entry name" value="INH-QAR"/>
</dbReference>
<dbReference type="InterPro" id="IPR029062">
    <property type="entry name" value="Class_I_gatase-like"/>
</dbReference>
<evidence type="ECO:0000313" key="2">
    <source>
        <dbReference type="EMBL" id="NDY94070.1"/>
    </source>
</evidence>
<evidence type="ECO:0000313" key="3">
    <source>
        <dbReference type="Proteomes" id="UP000484255"/>
    </source>
</evidence>
<reference evidence="2 3" key="1">
    <citation type="submission" date="2020-02" db="EMBL/GenBank/DDBJ databases">
        <title>Ideonella bacterium strain TBM-1.</title>
        <authorList>
            <person name="Chen W.-M."/>
        </authorList>
    </citation>
    <scope>NUCLEOTIDE SEQUENCE [LARGE SCALE GENOMIC DNA]</scope>
    <source>
        <strain evidence="2 3">TBM-1</strain>
    </source>
</reference>
<dbReference type="AlphaFoldDB" id="A0A7C9PKZ9"/>
<name>A0A7C9PKZ9_9BURK</name>
<protein>
    <recommendedName>
        <fullName evidence="1">DJ-1/PfpI domain-containing protein</fullName>
    </recommendedName>
</protein>
<organism evidence="2 3">
    <name type="scientific">Ideonella livida</name>
    <dbReference type="NCBI Taxonomy" id="2707176"/>
    <lineage>
        <taxon>Bacteria</taxon>
        <taxon>Pseudomonadati</taxon>
        <taxon>Pseudomonadota</taxon>
        <taxon>Betaproteobacteria</taxon>
        <taxon>Burkholderiales</taxon>
        <taxon>Sphaerotilaceae</taxon>
        <taxon>Ideonella</taxon>
    </lineage>
</organism>
<proteinExistence type="predicted"/>
<comment type="caution">
    <text evidence="2">The sequence shown here is derived from an EMBL/GenBank/DDBJ whole genome shotgun (WGS) entry which is preliminary data.</text>
</comment>
<feature type="domain" description="DJ-1/PfpI" evidence="1">
    <location>
        <begin position="2"/>
        <end position="159"/>
    </location>
</feature>
<dbReference type="EMBL" id="JAAGOH010000069">
    <property type="protein sequence ID" value="NDY94070.1"/>
    <property type="molecule type" value="Genomic_DNA"/>
</dbReference>
<dbReference type="Pfam" id="PF01965">
    <property type="entry name" value="DJ-1_PfpI"/>
    <property type="match status" value="1"/>
</dbReference>
<dbReference type="SUPFAM" id="SSF52317">
    <property type="entry name" value="Class I glutamine amidotransferase-like"/>
    <property type="match status" value="1"/>
</dbReference>
<dbReference type="RefSeq" id="WP_163460086.1">
    <property type="nucleotide sequence ID" value="NZ_JAAGOH010000069.1"/>
</dbReference>
<evidence type="ECO:0000259" key="1">
    <source>
        <dbReference type="Pfam" id="PF01965"/>
    </source>
</evidence>
<keyword evidence="3" id="KW-1185">Reference proteome</keyword>